<gene>
    <name evidence="2" type="ORF">CDN99_09550</name>
</gene>
<comment type="caution">
    <text evidence="2">The sequence shown here is derived from an EMBL/GenBank/DDBJ whole genome shotgun (WGS) entry which is preliminary data.</text>
</comment>
<dbReference type="AlphaFoldDB" id="A0A246JFQ4"/>
<evidence type="ECO:0000313" key="2">
    <source>
        <dbReference type="EMBL" id="OWQ91393.1"/>
    </source>
</evidence>
<protein>
    <submittedName>
        <fullName evidence="2">Uncharacterized protein</fullName>
    </submittedName>
</protein>
<evidence type="ECO:0000313" key="3">
    <source>
        <dbReference type="Proteomes" id="UP000197468"/>
    </source>
</evidence>
<sequence>MRQLLDRFARAMGYYTLSDVEVAARRAREAVLPPLQQAAHPDGDGLTDPAPEEASEPSGPVGHLKYSVSYTFSSSRGTGFGACEVSLSHPVRSQEDIQAIGQALARKFAKDPGPKATVVILNWRRFEDSEPPSGSREGVPAEEAPVILRLVA</sequence>
<organism evidence="2 3">
    <name type="scientific">Roseateles aquatilis</name>
    <dbReference type="NCBI Taxonomy" id="431061"/>
    <lineage>
        <taxon>Bacteria</taxon>
        <taxon>Pseudomonadati</taxon>
        <taxon>Pseudomonadota</taxon>
        <taxon>Betaproteobacteria</taxon>
        <taxon>Burkholderiales</taxon>
        <taxon>Sphaerotilaceae</taxon>
        <taxon>Roseateles</taxon>
    </lineage>
</organism>
<feature type="region of interest" description="Disordered" evidence="1">
    <location>
        <begin position="33"/>
        <end position="62"/>
    </location>
</feature>
<proteinExistence type="predicted"/>
<accession>A0A246JFQ4</accession>
<keyword evidence="3" id="KW-1185">Reference proteome</keyword>
<dbReference type="OrthoDB" id="5778511at2"/>
<dbReference type="Proteomes" id="UP000197468">
    <property type="component" value="Unassembled WGS sequence"/>
</dbReference>
<dbReference type="RefSeq" id="WP_088384620.1">
    <property type="nucleotide sequence ID" value="NZ_NIOF01000003.1"/>
</dbReference>
<dbReference type="EMBL" id="NIOF01000003">
    <property type="protein sequence ID" value="OWQ91393.1"/>
    <property type="molecule type" value="Genomic_DNA"/>
</dbReference>
<name>A0A246JFQ4_9BURK</name>
<reference evidence="2 3" key="1">
    <citation type="journal article" date="2008" name="Int. J. Syst. Evol. Microbiol.">
        <title>Description of Roseateles aquatilis sp. nov. and Roseateles terrae sp. nov., in the class Betaproteobacteria, and emended description of the genus Roseateles.</title>
        <authorList>
            <person name="Gomila M."/>
            <person name="Bowien B."/>
            <person name="Falsen E."/>
            <person name="Moore E.R."/>
            <person name="Lalucat J."/>
        </authorList>
    </citation>
    <scope>NUCLEOTIDE SEQUENCE [LARGE SCALE GENOMIC DNA]</scope>
    <source>
        <strain evidence="2 3">CCUG 48205</strain>
    </source>
</reference>
<evidence type="ECO:0000256" key="1">
    <source>
        <dbReference type="SAM" id="MobiDB-lite"/>
    </source>
</evidence>